<protein>
    <submittedName>
        <fullName evidence="3">Succinyl-diaminopimelate desuccinylase</fullName>
    </submittedName>
</protein>
<dbReference type="RefSeq" id="WP_068331535.1">
    <property type="nucleotide sequence ID" value="NZ_LVHF01000027.1"/>
</dbReference>
<keyword evidence="2" id="KW-0812">Transmembrane</keyword>
<name>A0A178KB41_9GAMM</name>
<dbReference type="AlphaFoldDB" id="A0A178KB41"/>
<keyword evidence="4" id="KW-1185">Reference proteome</keyword>
<feature type="region of interest" description="Disordered" evidence="1">
    <location>
        <begin position="46"/>
        <end position="75"/>
    </location>
</feature>
<keyword evidence="2" id="KW-1133">Transmembrane helix</keyword>
<evidence type="ECO:0000256" key="2">
    <source>
        <dbReference type="SAM" id="Phobius"/>
    </source>
</evidence>
<comment type="caution">
    <text evidence="3">The sequence shown here is derived from an EMBL/GenBank/DDBJ whole genome shotgun (WGS) entry which is preliminary data.</text>
</comment>
<dbReference type="InterPro" id="IPR021550">
    <property type="entry name" value="DUF2897"/>
</dbReference>
<sequence>MEWLFNPWVITAIIISVVVSNIMALKYTANMKFTERDKIKYLKEKHAREQARKEEEEREKAELAEKQAKLDNSNK</sequence>
<dbReference type="STRING" id="858640.A3K86_12800"/>
<feature type="transmembrane region" description="Helical" evidence="2">
    <location>
        <begin position="6"/>
        <end position="29"/>
    </location>
</feature>
<dbReference type="EMBL" id="LVHF01000027">
    <property type="protein sequence ID" value="OAN13902.1"/>
    <property type="molecule type" value="Genomic_DNA"/>
</dbReference>
<organism evidence="3 4">
    <name type="scientific">Photobacterium jeanii</name>
    <dbReference type="NCBI Taxonomy" id="858640"/>
    <lineage>
        <taxon>Bacteria</taxon>
        <taxon>Pseudomonadati</taxon>
        <taxon>Pseudomonadota</taxon>
        <taxon>Gammaproteobacteria</taxon>
        <taxon>Vibrionales</taxon>
        <taxon>Vibrionaceae</taxon>
        <taxon>Photobacterium</taxon>
    </lineage>
</organism>
<evidence type="ECO:0000313" key="3">
    <source>
        <dbReference type="EMBL" id="OAN13902.1"/>
    </source>
</evidence>
<keyword evidence="2" id="KW-0472">Membrane</keyword>
<evidence type="ECO:0000256" key="1">
    <source>
        <dbReference type="SAM" id="MobiDB-lite"/>
    </source>
</evidence>
<gene>
    <name evidence="3" type="ORF">A3K86_12800</name>
</gene>
<accession>A0A178KB41</accession>
<dbReference type="Proteomes" id="UP000078503">
    <property type="component" value="Unassembled WGS sequence"/>
</dbReference>
<proteinExistence type="predicted"/>
<dbReference type="Pfam" id="PF11446">
    <property type="entry name" value="DUF2897"/>
    <property type="match status" value="1"/>
</dbReference>
<reference evidence="3 4" key="1">
    <citation type="submission" date="2016-03" db="EMBL/GenBank/DDBJ databases">
        <title>Photobacterium proteolyticum sp. nov. a protease producing bacterium isolated from ocean sediments of Laizhou Bay.</title>
        <authorList>
            <person name="Li Y."/>
        </authorList>
    </citation>
    <scope>NUCLEOTIDE SEQUENCE [LARGE SCALE GENOMIC DNA]</scope>
    <source>
        <strain evidence="3 4">R-40508</strain>
    </source>
</reference>
<evidence type="ECO:0000313" key="4">
    <source>
        <dbReference type="Proteomes" id="UP000078503"/>
    </source>
</evidence>